<name>A0A0T5X8Y8_9BACT</name>
<keyword evidence="2" id="KW-0808">Transferase</keyword>
<dbReference type="STRING" id="592015.HMPREF1705_03863"/>
<dbReference type="RefSeq" id="WP_009200495.1">
    <property type="nucleotide sequence ID" value="NZ_ACJX03000001.1"/>
</dbReference>
<reference evidence="3" key="1">
    <citation type="submission" date="2012-09" db="EMBL/GenBank/DDBJ databases">
        <authorList>
            <person name="Weinstock G."/>
            <person name="Sodergren E."/>
            <person name="Clifton S."/>
            <person name="Fulton L."/>
            <person name="Fulton B."/>
            <person name="Courtney L."/>
            <person name="Fronick C."/>
            <person name="Harrison M."/>
            <person name="Strong C."/>
            <person name="Farmer C."/>
            <person name="Delehaunty K."/>
            <person name="Markovic C."/>
            <person name="Hall O."/>
            <person name="Minx P."/>
            <person name="Tomlinson C."/>
            <person name="Mitreva M."/>
            <person name="Nelson J."/>
            <person name="Hou S."/>
            <person name="Wollam A."/>
            <person name="Pepin K.H."/>
            <person name="Johnson M."/>
            <person name="Bhonagiri V."/>
            <person name="Nash W.E."/>
            <person name="Suruliraj S."/>
            <person name="Warren W."/>
            <person name="Chinwalla A."/>
            <person name="Mardis E.R."/>
            <person name="Wilson R.K."/>
        </authorList>
    </citation>
    <scope>NUCLEOTIDE SEQUENCE [LARGE SCALE GENOMIC DNA]</scope>
    <source>
        <strain evidence="3">OS1</strain>
    </source>
</reference>
<sequence>MKENRGRLAVILAGGLGTRLRGVVSDVPKALAPIAGRPFLDWLLTMLSCRGITKILLLLGYGADKIMAFVEDGSKWNLKATYSLEKEPLDKGGALRNALPYIDEGTFFFMNGDTLLDMDLGEMFDFHVDKRAKLTIAARPWKDLTRVDPLKVDEESKVVSFGEKNVPPEEGGFWLVNGGFYVVDRDIVEELPLRRLSWEKEVVPQLVRRGVVYSFRSGGYFIDIGVPEDYFKAQREIPYILGS</sequence>
<gene>
    <name evidence="2" type="ORF">HMPREF1705_03863</name>
</gene>
<proteinExistence type="predicted"/>
<dbReference type="CDD" id="cd06915">
    <property type="entry name" value="NTP_transferase_WcbM_like"/>
    <property type="match status" value="1"/>
</dbReference>
<keyword evidence="3" id="KW-1185">Reference proteome</keyword>
<accession>A0A0T5X8Y8</accession>
<feature type="domain" description="Nucleotidyl transferase" evidence="1">
    <location>
        <begin position="9"/>
        <end position="237"/>
    </location>
</feature>
<dbReference type="AlphaFoldDB" id="A0A0T5X8Y8"/>
<evidence type="ECO:0000313" key="3">
    <source>
        <dbReference type="Proteomes" id="UP000005273"/>
    </source>
</evidence>
<organism evidence="2 3">
    <name type="scientific">Acetomicrobium hydrogeniformans ATCC BAA-1850</name>
    <dbReference type="NCBI Taxonomy" id="592015"/>
    <lineage>
        <taxon>Bacteria</taxon>
        <taxon>Thermotogati</taxon>
        <taxon>Synergistota</taxon>
        <taxon>Synergistia</taxon>
        <taxon>Synergistales</taxon>
        <taxon>Acetomicrobiaceae</taxon>
        <taxon>Acetomicrobium</taxon>
    </lineage>
</organism>
<evidence type="ECO:0000259" key="1">
    <source>
        <dbReference type="Pfam" id="PF00483"/>
    </source>
</evidence>
<dbReference type="EMBL" id="ACJX03000001">
    <property type="protein sequence ID" value="KRT34628.1"/>
    <property type="molecule type" value="Genomic_DNA"/>
</dbReference>
<dbReference type="Proteomes" id="UP000005273">
    <property type="component" value="Unassembled WGS sequence"/>
</dbReference>
<dbReference type="eggNOG" id="COG1208">
    <property type="taxonomic scope" value="Bacteria"/>
</dbReference>
<dbReference type="GO" id="GO:0016740">
    <property type="term" value="F:transferase activity"/>
    <property type="evidence" value="ECO:0007669"/>
    <property type="project" value="UniProtKB-KW"/>
</dbReference>
<dbReference type="Gene3D" id="3.90.550.10">
    <property type="entry name" value="Spore Coat Polysaccharide Biosynthesis Protein SpsA, Chain A"/>
    <property type="match status" value="1"/>
</dbReference>
<comment type="caution">
    <text evidence="2">The sequence shown here is derived from an EMBL/GenBank/DDBJ whole genome shotgun (WGS) entry which is preliminary data.</text>
</comment>
<dbReference type="InterPro" id="IPR005835">
    <property type="entry name" value="NTP_transferase_dom"/>
</dbReference>
<dbReference type="OrthoDB" id="9801899at2"/>
<evidence type="ECO:0000313" key="2">
    <source>
        <dbReference type="EMBL" id="KRT34628.1"/>
    </source>
</evidence>
<dbReference type="SUPFAM" id="SSF53448">
    <property type="entry name" value="Nucleotide-diphospho-sugar transferases"/>
    <property type="match status" value="1"/>
</dbReference>
<dbReference type="InterPro" id="IPR050486">
    <property type="entry name" value="Mannose-1P_guanyltransferase"/>
</dbReference>
<dbReference type="PANTHER" id="PTHR22572">
    <property type="entry name" value="SUGAR-1-PHOSPHATE GUANYL TRANSFERASE"/>
    <property type="match status" value="1"/>
</dbReference>
<dbReference type="InterPro" id="IPR029044">
    <property type="entry name" value="Nucleotide-diphossugar_trans"/>
</dbReference>
<dbReference type="Pfam" id="PF00483">
    <property type="entry name" value="NTP_transferase"/>
    <property type="match status" value="1"/>
</dbReference>
<protein>
    <submittedName>
        <fullName evidence="2">Nucleotidyl transferase</fullName>
    </submittedName>
</protein>